<name>A0A2P5HWU8_DIAHE</name>
<dbReference type="GO" id="GO:0031956">
    <property type="term" value="F:medium-chain fatty acid-CoA ligase activity"/>
    <property type="evidence" value="ECO:0007669"/>
    <property type="project" value="TreeGrafter"/>
</dbReference>
<keyword evidence="3" id="KW-0597">Phosphoprotein</keyword>
<dbReference type="InterPro" id="IPR036736">
    <property type="entry name" value="ACP-like_sf"/>
</dbReference>
<keyword evidence="4" id="KW-0436">Ligase</keyword>
<dbReference type="Pfam" id="PF00550">
    <property type="entry name" value="PP-binding"/>
    <property type="match status" value="1"/>
</dbReference>
<comment type="similarity">
    <text evidence="1">Belongs to the ATP-dependent AMP-binding enzyme family.</text>
</comment>
<dbReference type="OrthoDB" id="10253869at2759"/>
<dbReference type="Gene3D" id="3.30.300.30">
    <property type="match status" value="1"/>
</dbReference>
<evidence type="ECO:0000259" key="5">
    <source>
        <dbReference type="Pfam" id="PF00501"/>
    </source>
</evidence>
<dbReference type="Gene3D" id="3.40.50.12780">
    <property type="entry name" value="N-terminal domain of ligase-like"/>
    <property type="match status" value="1"/>
</dbReference>
<dbReference type="CDD" id="cd04433">
    <property type="entry name" value="AFD_class_I"/>
    <property type="match status" value="1"/>
</dbReference>
<dbReference type="InterPro" id="IPR042099">
    <property type="entry name" value="ANL_N_sf"/>
</dbReference>
<evidence type="ECO:0000256" key="1">
    <source>
        <dbReference type="ARBA" id="ARBA00006432"/>
    </source>
</evidence>
<dbReference type="InterPro" id="IPR000873">
    <property type="entry name" value="AMP-dep_synth/lig_dom"/>
</dbReference>
<evidence type="ECO:0000313" key="8">
    <source>
        <dbReference type="Proteomes" id="UP000094444"/>
    </source>
</evidence>
<dbReference type="PANTHER" id="PTHR43201">
    <property type="entry name" value="ACYL-COA SYNTHETASE"/>
    <property type="match status" value="1"/>
</dbReference>
<dbReference type="GO" id="GO:0006631">
    <property type="term" value="P:fatty acid metabolic process"/>
    <property type="evidence" value="ECO:0007669"/>
    <property type="project" value="TreeGrafter"/>
</dbReference>
<reference evidence="7" key="1">
    <citation type="submission" date="2017-09" db="EMBL/GenBank/DDBJ databases">
        <title>Polyketide synthases of a Diaporthe helianthi virulent isolate.</title>
        <authorList>
            <person name="Baroncelli R."/>
        </authorList>
    </citation>
    <scope>NUCLEOTIDE SEQUENCE [LARGE SCALE GENOMIC DNA]</scope>
    <source>
        <strain evidence="7">7/96</strain>
    </source>
</reference>
<keyword evidence="2" id="KW-0596">Phosphopantetheine</keyword>
<sequence>MGSMVAISEVYGPSLPSDKPPGPWERFQSSVSAKPEALAVACVHQRPGSFGIPNQPLDTDAFRQQPYLRWSLRSLHHGIERLARALQPLGLKGGTPVVTFCHNSAEFVLVAYATIKLGCVIIPISPRNLTNEEEVRHMVQTGLSACNGDRALVFAGDEHLAFKIDELGLFPQPPQKVVFGAARYADWTGFQGLMDKHPQVSAADEILPRPSDTAEWGGCVLFTSGTTSLPKGMFLLYSHSAEALLGRSLVKGAISTGDRCCCNLPNNHAMGYVTMTQSLNWGAGVVFPGSAFDPDLMLETLYDERITHVMMVPTMLYALIASKQAKYPGRPMSDLKNVMLGGSSVTPETLRLVTQELGGRGAENLYGCTEGLLMSSGCTEDFSKIIDGGVVSVGWPVPGFGTRIVDPATGAMVPPNTVGELHGCGPTVDGPYIGGLGKENWYEADGRLWYKTGDAARMDDQGRVFITGRLKDITHQIVGRIIRGGENISPTAVEGMLGKNPVLNALMPQIVGVRDEIAGEVPICVIKGAVTPEIREMVQSQIVNHMGTLYVPEDIIPVEALGLEDYPRTTSNKIQKGKLAALVQEHLSKSEDAVDNSTTANGASLTEELRLIWAKAVGLEPSRIRLDAPTSEFADSITVMRVRDRIKRATGKALSLSAMTEAGTIEKQLKLLQSMGAGEADGTQEVRVERPTRQGTPGVEDMVHLIEDPQLFEPTKEVVTKTISSLGLGWEDVEDIIPAYDFGAVMAQTKLSDSWNFNVAIHPSNKIDKQHLRRAFEAVVINNRILASFFVWDSDKLKSDDALHVVMKQSPRFFDLIVEDGGSLNTVGDLKSISLRHPHPDYATLPGPVYRTMLFDVKETGTAAMVTSIHHCVSDASMGQIIQEDTDQALAAIASGASSTKEILSKLHPHVDYKPWADSYYNLRSGVEARAATKWHLRRLASLPQHIEKGALFPSTLITPRDQYNAALVEGGDCTPIMFDVPDIHALRKEHPDVTPQALVKSAVALMNVHRTGHSHAVFSNHEASRASFPFVPKAMAALSPKLFEATDVSGPTFQNVINLIEVRRGGGGGGGEDEDDETVLAFLKRVQAEQALLTKYAAAPMRQIMSGFEGGDKLVPEVIGAQVYNWVPGLGTVGTNPHHHHEVLNAVVRPHTGLSLNCGLGGPQNQTVIVQVRGDGFGLDGLRCVGDEIEAIAKWLVARSNWEVPVGEFERFL</sequence>
<dbReference type="InterPro" id="IPR009081">
    <property type="entry name" value="PP-bd_ACP"/>
</dbReference>
<feature type="domain" description="AMP-dependent synthetase/ligase" evidence="5">
    <location>
        <begin position="55"/>
        <end position="428"/>
    </location>
</feature>
<dbReference type="EMBL" id="MAVT02000584">
    <property type="protein sequence ID" value="POS74732.1"/>
    <property type="molecule type" value="Genomic_DNA"/>
</dbReference>
<dbReference type="Proteomes" id="UP000094444">
    <property type="component" value="Unassembled WGS sequence"/>
</dbReference>
<evidence type="ECO:0000256" key="2">
    <source>
        <dbReference type="ARBA" id="ARBA00022450"/>
    </source>
</evidence>
<protein>
    <submittedName>
        <fullName evidence="7">AMP-binding enzyme</fullName>
    </submittedName>
</protein>
<evidence type="ECO:0000313" key="7">
    <source>
        <dbReference type="EMBL" id="POS74732.1"/>
    </source>
</evidence>
<comment type="caution">
    <text evidence="7">The sequence shown here is derived from an EMBL/GenBank/DDBJ whole genome shotgun (WGS) entry which is preliminary data.</text>
</comment>
<dbReference type="PANTHER" id="PTHR43201:SF5">
    <property type="entry name" value="MEDIUM-CHAIN ACYL-COA LIGASE ACSF2, MITOCHONDRIAL"/>
    <property type="match status" value="1"/>
</dbReference>
<dbReference type="Gene3D" id="3.30.559.30">
    <property type="entry name" value="Nonribosomal peptide synthetase, condensation domain"/>
    <property type="match status" value="1"/>
</dbReference>
<dbReference type="SUPFAM" id="SSF56801">
    <property type="entry name" value="Acetyl-CoA synthetase-like"/>
    <property type="match status" value="1"/>
</dbReference>
<evidence type="ECO:0000256" key="4">
    <source>
        <dbReference type="ARBA" id="ARBA00022598"/>
    </source>
</evidence>
<dbReference type="InParanoid" id="A0A2P5HWU8"/>
<proteinExistence type="inferred from homology"/>
<dbReference type="SUPFAM" id="SSF47336">
    <property type="entry name" value="ACP-like"/>
    <property type="match status" value="1"/>
</dbReference>
<dbReference type="STRING" id="158607.A0A2P5HWU8"/>
<dbReference type="InterPro" id="IPR020845">
    <property type="entry name" value="AMP-binding_CS"/>
</dbReference>
<accession>A0A2P5HWU8</accession>
<keyword evidence="8" id="KW-1185">Reference proteome</keyword>
<dbReference type="SUPFAM" id="SSF52777">
    <property type="entry name" value="CoA-dependent acyltransferases"/>
    <property type="match status" value="1"/>
</dbReference>
<evidence type="ECO:0000256" key="3">
    <source>
        <dbReference type="ARBA" id="ARBA00022553"/>
    </source>
</evidence>
<dbReference type="Pfam" id="PF00501">
    <property type="entry name" value="AMP-binding"/>
    <property type="match status" value="1"/>
</dbReference>
<dbReference type="InterPro" id="IPR045851">
    <property type="entry name" value="AMP-bd_C_sf"/>
</dbReference>
<gene>
    <name evidence="7" type="ORF">DHEL01_v206866</name>
</gene>
<dbReference type="InterPro" id="IPR023213">
    <property type="entry name" value="CAT-like_dom_sf"/>
</dbReference>
<dbReference type="PROSITE" id="PS00455">
    <property type="entry name" value="AMP_BINDING"/>
    <property type="match status" value="1"/>
</dbReference>
<organism evidence="7 8">
    <name type="scientific">Diaporthe helianthi</name>
    <dbReference type="NCBI Taxonomy" id="158607"/>
    <lineage>
        <taxon>Eukaryota</taxon>
        <taxon>Fungi</taxon>
        <taxon>Dikarya</taxon>
        <taxon>Ascomycota</taxon>
        <taxon>Pezizomycotina</taxon>
        <taxon>Sordariomycetes</taxon>
        <taxon>Sordariomycetidae</taxon>
        <taxon>Diaporthales</taxon>
        <taxon>Diaporthaceae</taxon>
        <taxon>Diaporthe</taxon>
    </lineage>
</organism>
<dbReference type="AlphaFoldDB" id="A0A2P5HWU8"/>
<feature type="domain" description="Carrier" evidence="6">
    <location>
        <begin position="608"/>
        <end position="668"/>
    </location>
</feature>
<evidence type="ECO:0000259" key="6">
    <source>
        <dbReference type="Pfam" id="PF00550"/>
    </source>
</evidence>
<dbReference type="Gene3D" id="3.30.559.10">
    <property type="entry name" value="Chloramphenicol acetyltransferase-like domain"/>
    <property type="match status" value="1"/>
</dbReference>